<sequence length="279" mass="32019">MNQLFQFLLRQRNFLLFFVLELISLWSVYKYNDYQRTLYFNTTNQWVASMLAQKQEVLNYYQLRDINRELAAENAQLRQEVFQLKAKQVPDLKLPYFINEGVLNRYQPVACKVIDLSTRQTQNYLTIDKGTKDGIHPGMAVISSTGVVGKILSCTENLSLVISILHTNNTVSAKLKSNGELGYVKWGGWQPEVAEMMDVSKYKKVVKGDTVVTSDYNAVFPPNVPIGIVAKLGLKKDGNFHDIKIMLLTHFSTLQYVYVIKNRLAWQQAKLEQSKPKPE</sequence>
<comment type="caution">
    <text evidence="7">The sequence shown here is derived from an EMBL/GenBank/DDBJ whole genome shotgun (WGS) entry which is preliminary data.</text>
</comment>
<dbReference type="PANTHER" id="PTHR34138:SF1">
    <property type="entry name" value="CELL SHAPE-DETERMINING PROTEIN MREC"/>
    <property type="match status" value="1"/>
</dbReference>
<dbReference type="RefSeq" id="WP_129027386.1">
    <property type="nucleotide sequence ID" value="NZ_SDHY01000005.1"/>
</dbReference>
<gene>
    <name evidence="7" type="primary">mreC</name>
    <name evidence="7" type="ORF">ESB04_08875</name>
</gene>
<evidence type="ECO:0000313" key="7">
    <source>
        <dbReference type="EMBL" id="RXK48151.1"/>
    </source>
</evidence>
<evidence type="ECO:0000256" key="2">
    <source>
        <dbReference type="ARBA" id="ARBA00013855"/>
    </source>
</evidence>
<dbReference type="NCBIfam" id="NF010532">
    <property type="entry name" value="PRK13922.9-3"/>
    <property type="match status" value="1"/>
</dbReference>
<evidence type="ECO:0000256" key="1">
    <source>
        <dbReference type="ARBA" id="ARBA00009369"/>
    </source>
</evidence>
<keyword evidence="8" id="KW-1185">Reference proteome</keyword>
<keyword evidence="5" id="KW-0175">Coiled coil</keyword>
<dbReference type="Gene3D" id="2.40.10.350">
    <property type="entry name" value="Rod shape-determining protein MreC, domain 2"/>
    <property type="match status" value="1"/>
</dbReference>
<evidence type="ECO:0000256" key="3">
    <source>
        <dbReference type="ARBA" id="ARBA00022960"/>
    </source>
</evidence>
<evidence type="ECO:0000313" key="8">
    <source>
        <dbReference type="Proteomes" id="UP000289455"/>
    </source>
</evidence>
<accession>A0A4Q1BYK7</accession>
<evidence type="ECO:0000256" key="5">
    <source>
        <dbReference type="SAM" id="Coils"/>
    </source>
</evidence>
<dbReference type="OrthoDB" id="9811827at2"/>
<dbReference type="InterPro" id="IPR042175">
    <property type="entry name" value="Cell/Rod_MreC_2"/>
</dbReference>
<dbReference type="Pfam" id="PF04085">
    <property type="entry name" value="MreC"/>
    <property type="match status" value="1"/>
</dbReference>
<dbReference type="PANTHER" id="PTHR34138">
    <property type="entry name" value="CELL SHAPE-DETERMINING PROTEIN MREC"/>
    <property type="match status" value="1"/>
</dbReference>
<dbReference type="GO" id="GO:0008360">
    <property type="term" value="P:regulation of cell shape"/>
    <property type="evidence" value="ECO:0007669"/>
    <property type="project" value="UniProtKB-KW"/>
</dbReference>
<reference evidence="7 8" key="1">
    <citation type="submission" date="2019-01" db="EMBL/GenBank/DDBJ databases">
        <title>Cytophagaceae bacterium strain CAR-16.</title>
        <authorList>
            <person name="Chen W.-M."/>
        </authorList>
    </citation>
    <scope>NUCLEOTIDE SEQUENCE [LARGE SCALE GENOMIC DNA]</scope>
    <source>
        <strain evidence="7 8">CAR-16</strain>
    </source>
</reference>
<dbReference type="Proteomes" id="UP000289455">
    <property type="component" value="Unassembled WGS sequence"/>
</dbReference>
<organism evidence="7 8">
    <name type="scientific">Aquirufa rosea</name>
    <dbReference type="NCBI Taxonomy" id="2509241"/>
    <lineage>
        <taxon>Bacteria</taxon>
        <taxon>Pseudomonadati</taxon>
        <taxon>Bacteroidota</taxon>
        <taxon>Cytophagia</taxon>
        <taxon>Cytophagales</taxon>
        <taxon>Flectobacillaceae</taxon>
        <taxon>Aquirufa</taxon>
    </lineage>
</organism>
<comment type="similarity">
    <text evidence="1">Belongs to the MreC family.</text>
</comment>
<dbReference type="Gene3D" id="2.40.10.340">
    <property type="entry name" value="Rod shape-determining protein MreC, domain 1"/>
    <property type="match status" value="1"/>
</dbReference>
<evidence type="ECO:0000259" key="6">
    <source>
        <dbReference type="Pfam" id="PF04085"/>
    </source>
</evidence>
<evidence type="ECO:0000256" key="4">
    <source>
        <dbReference type="ARBA" id="ARBA00032089"/>
    </source>
</evidence>
<feature type="domain" description="Rod shape-determining protein MreC beta-barrel core" evidence="6">
    <location>
        <begin position="113"/>
        <end position="261"/>
    </location>
</feature>
<dbReference type="GO" id="GO:0005886">
    <property type="term" value="C:plasma membrane"/>
    <property type="evidence" value="ECO:0007669"/>
    <property type="project" value="TreeGrafter"/>
</dbReference>
<dbReference type="InterPro" id="IPR007221">
    <property type="entry name" value="MreC"/>
</dbReference>
<proteinExistence type="inferred from homology"/>
<name>A0A4Q1BYK7_9BACT</name>
<dbReference type="AlphaFoldDB" id="A0A4Q1BYK7"/>
<dbReference type="EMBL" id="SDHY01000005">
    <property type="protein sequence ID" value="RXK48151.1"/>
    <property type="molecule type" value="Genomic_DNA"/>
</dbReference>
<feature type="coiled-coil region" evidence="5">
    <location>
        <begin position="60"/>
        <end position="87"/>
    </location>
</feature>
<dbReference type="InterPro" id="IPR055342">
    <property type="entry name" value="MreC_beta-barrel_core"/>
</dbReference>
<dbReference type="InterPro" id="IPR042177">
    <property type="entry name" value="Cell/Rod_1"/>
</dbReference>
<keyword evidence="3" id="KW-0133">Cell shape</keyword>
<protein>
    <recommendedName>
        <fullName evidence="2">Cell shape-determining protein MreC</fullName>
    </recommendedName>
    <alternativeName>
        <fullName evidence="4">Cell shape protein MreC</fullName>
    </alternativeName>
</protein>